<comment type="caution">
    <text evidence="5">The sequence shown here is derived from an EMBL/GenBank/DDBJ whole genome shotgun (WGS) entry which is preliminary data.</text>
</comment>
<evidence type="ECO:0000313" key="6">
    <source>
        <dbReference type="Proteomes" id="UP001437460"/>
    </source>
</evidence>
<name>A0ABV1HL52_9FIRM</name>
<evidence type="ECO:0000256" key="3">
    <source>
        <dbReference type="SAM" id="SignalP"/>
    </source>
</evidence>
<dbReference type="PANTHER" id="PTHR30535:SF7">
    <property type="entry name" value="IRON(III) DICITRATE-BINDING PROTEIN"/>
    <property type="match status" value="1"/>
</dbReference>
<dbReference type="Proteomes" id="UP001437460">
    <property type="component" value="Unassembled WGS sequence"/>
</dbReference>
<evidence type="ECO:0000313" key="5">
    <source>
        <dbReference type="EMBL" id="MEQ2562844.1"/>
    </source>
</evidence>
<evidence type="ECO:0000259" key="4">
    <source>
        <dbReference type="PROSITE" id="PS50983"/>
    </source>
</evidence>
<feature type="chain" id="PRO_5045807074" evidence="3">
    <location>
        <begin position="22"/>
        <end position="362"/>
    </location>
</feature>
<reference evidence="5 6" key="1">
    <citation type="submission" date="2024-03" db="EMBL/GenBank/DDBJ databases">
        <title>Human intestinal bacterial collection.</title>
        <authorList>
            <person name="Pauvert C."/>
            <person name="Hitch T.C.A."/>
            <person name="Clavel T."/>
        </authorList>
    </citation>
    <scope>NUCLEOTIDE SEQUENCE [LARGE SCALE GENOMIC DNA]</scope>
    <source>
        <strain evidence="5 6">CLA-AP-H27</strain>
    </source>
</reference>
<comment type="similarity">
    <text evidence="1">Belongs to the bacterial solute-binding protein 8 family.</text>
</comment>
<dbReference type="PROSITE" id="PS51257">
    <property type="entry name" value="PROKAR_LIPOPROTEIN"/>
    <property type="match status" value="1"/>
</dbReference>
<sequence>MRNKKLVILTMAACMTTGLVAGCGAKSADTATPAETAAESTAAAEESGAEETEAAGDSTADEAYEPVTITLNLERSGLGENVEYTFTKKPSAVVASGDQMADFFFDLGLEDQMAGYTKGSCWSTVSQYPARDQVPQLLEAGKGISNLSKEELVATGCDFLMGWDSVFSDKNFGKEFCDANGIAMYFPYVCSDKATFEDLYKDYETLGKIFQVEDVASEKIQAMKDTLQEVKDTLGDDVYQNPVTVFAYDSGEDAPFTACQGMPGDIIKLAGGISIFDDIEAGWATPSWEEVVERDPDVILILDYTGDISEKKNFLETNEFTKDLRAVKEGKIYSACCSDMQGSAGSAEAVKEIAKQLYPDKF</sequence>
<feature type="compositionally biased region" description="Acidic residues" evidence="2">
    <location>
        <begin position="47"/>
        <end position="61"/>
    </location>
</feature>
<evidence type="ECO:0000256" key="1">
    <source>
        <dbReference type="ARBA" id="ARBA00008814"/>
    </source>
</evidence>
<dbReference type="InterPro" id="IPR050902">
    <property type="entry name" value="ABC_Transporter_SBP"/>
</dbReference>
<evidence type="ECO:0000256" key="2">
    <source>
        <dbReference type="SAM" id="MobiDB-lite"/>
    </source>
</evidence>
<feature type="region of interest" description="Disordered" evidence="2">
    <location>
        <begin position="32"/>
        <end position="61"/>
    </location>
</feature>
<proteinExistence type="inferred from homology"/>
<feature type="compositionally biased region" description="Low complexity" evidence="2">
    <location>
        <begin position="32"/>
        <end position="46"/>
    </location>
</feature>
<dbReference type="RefSeq" id="WP_349229075.1">
    <property type="nucleotide sequence ID" value="NZ_JBBMFJ010000010.1"/>
</dbReference>
<dbReference type="Pfam" id="PF01497">
    <property type="entry name" value="Peripla_BP_2"/>
    <property type="match status" value="1"/>
</dbReference>
<dbReference type="SUPFAM" id="SSF53807">
    <property type="entry name" value="Helical backbone' metal receptor"/>
    <property type="match status" value="1"/>
</dbReference>
<dbReference type="EMBL" id="JBBMFJ010000010">
    <property type="protein sequence ID" value="MEQ2562844.1"/>
    <property type="molecule type" value="Genomic_DNA"/>
</dbReference>
<dbReference type="Gene3D" id="3.40.50.1980">
    <property type="entry name" value="Nitrogenase molybdenum iron protein domain"/>
    <property type="match status" value="2"/>
</dbReference>
<feature type="domain" description="Fe/B12 periplasmic-binding" evidence="4">
    <location>
        <begin position="92"/>
        <end position="362"/>
    </location>
</feature>
<dbReference type="PROSITE" id="PS50983">
    <property type="entry name" value="FE_B12_PBP"/>
    <property type="match status" value="1"/>
</dbReference>
<accession>A0ABV1HL52</accession>
<protein>
    <submittedName>
        <fullName evidence="5">ABC transporter substrate-binding protein</fullName>
    </submittedName>
</protein>
<organism evidence="5 6">
    <name type="scientific">Ventrimonas faecis</name>
    <dbReference type="NCBI Taxonomy" id="3133170"/>
    <lineage>
        <taxon>Bacteria</taxon>
        <taxon>Bacillati</taxon>
        <taxon>Bacillota</taxon>
        <taxon>Clostridia</taxon>
        <taxon>Lachnospirales</taxon>
        <taxon>Lachnospiraceae</taxon>
        <taxon>Ventrimonas</taxon>
    </lineage>
</organism>
<keyword evidence="3" id="KW-0732">Signal</keyword>
<dbReference type="PANTHER" id="PTHR30535">
    <property type="entry name" value="VITAMIN B12-BINDING PROTEIN"/>
    <property type="match status" value="1"/>
</dbReference>
<dbReference type="InterPro" id="IPR002491">
    <property type="entry name" value="ABC_transptr_periplasmic_BD"/>
</dbReference>
<gene>
    <name evidence="5" type="ORF">WMO41_06665</name>
</gene>
<keyword evidence="6" id="KW-1185">Reference proteome</keyword>
<feature type="signal peptide" evidence="3">
    <location>
        <begin position="1"/>
        <end position="21"/>
    </location>
</feature>